<dbReference type="PRINTS" id="PR00723">
    <property type="entry name" value="SUBTILISIN"/>
</dbReference>
<evidence type="ECO:0000256" key="8">
    <source>
        <dbReference type="SAM" id="SignalP"/>
    </source>
</evidence>
<dbReference type="SUPFAM" id="SSF54897">
    <property type="entry name" value="Protease propeptides/inhibitors"/>
    <property type="match status" value="1"/>
</dbReference>
<dbReference type="InterPro" id="IPR023828">
    <property type="entry name" value="Peptidase_S8_Ser-AS"/>
</dbReference>
<evidence type="ECO:0000256" key="6">
    <source>
        <dbReference type="PROSITE-ProRule" id="PRU01240"/>
    </source>
</evidence>
<reference evidence="11" key="1">
    <citation type="submission" date="2023-06" db="EMBL/GenBank/DDBJ databases">
        <title>Genome-scale phylogeny and comparative genomics of the fungal order Sordariales.</title>
        <authorList>
            <consortium name="Lawrence Berkeley National Laboratory"/>
            <person name="Hensen N."/>
            <person name="Bonometti L."/>
            <person name="Westerberg I."/>
            <person name="Brannstrom I.O."/>
            <person name="Guillou S."/>
            <person name="Cros-Aarteil S."/>
            <person name="Calhoun S."/>
            <person name="Haridas S."/>
            <person name="Kuo A."/>
            <person name="Mondo S."/>
            <person name="Pangilinan J."/>
            <person name="Riley R."/>
            <person name="LaButti K."/>
            <person name="Andreopoulos B."/>
            <person name="Lipzen A."/>
            <person name="Chen C."/>
            <person name="Yanf M."/>
            <person name="Daum C."/>
            <person name="Ng V."/>
            <person name="Clum A."/>
            <person name="Steindorff A."/>
            <person name="Ohm R."/>
            <person name="Martin F."/>
            <person name="Silar P."/>
            <person name="Natvig D."/>
            <person name="Lalanne C."/>
            <person name="Gautier V."/>
            <person name="Ament-velasquez S.L."/>
            <person name="Kruys A."/>
            <person name="Hutchinson M.I."/>
            <person name="Powell A.J."/>
            <person name="Barry K."/>
            <person name="Miller A.N."/>
            <person name="Grigoriev I.V."/>
            <person name="Debuchy R."/>
            <person name="Gladieux P."/>
            <person name="Thoren M.H."/>
            <person name="Johannesson H."/>
        </authorList>
    </citation>
    <scope>NUCLEOTIDE SEQUENCE</scope>
    <source>
        <strain evidence="11">SMH3187-1</strain>
    </source>
</reference>
<evidence type="ECO:0000256" key="7">
    <source>
        <dbReference type="RuleBase" id="RU003355"/>
    </source>
</evidence>
<evidence type="ECO:0000256" key="5">
    <source>
        <dbReference type="ARBA" id="ARBA00022825"/>
    </source>
</evidence>
<feature type="active site" description="Charge relay system" evidence="6">
    <location>
        <position position="155"/>
    </location>
</feature>
<dbReference type="InterPro" id="IPR000209">
    <property type="entry name" value="Peptidase_S8/S53_dom"/>
</dbReference>
<name>A0AA40BNZ5_9PEZI</name>
<dbReference type="GO" id="GO:0006508">
    <property type="term" value="P:proteolysis"/>
    <property type="evidence" value="ECO:0007669"/>
    <property type="project" value="UniProtKB-KW"/>
</dbReference>
<dbReference type="PANTHER" id="PTHR43806">
    <property type="entry name" value="PEPTIDASE S8"/>
    <property type="match status" value="1"/>
</dbReference>
<keyword evidence="2 6" id="KW-0645">Protease</keyword>
<evidence type="ECO:0000256" key="3">
    <source>
        <dbReference type="ARBA" id="ARBA00022729"/>
    </source>
</evidence>
<dbReference type="GO" id="GO:0005576">
    <property type="term" value="C:extracellular region"/>
    <property type="evidence" value="ECO:0007669"/>
    <property type="project" value="UniProtKB-ARBA"/>
</dbReference>
<dbReference type="Pfam" id="PF00082">
    <property type="entry name" value="Peptidase_S8"/>
    <property type="match status" value="1"/>
</dbReference>
<feature type="signal peptide" evidence="8">
    <location>
        <begin position="1"/>
        <end position="19"/>
    </location>
</feature>
<feature type="active site" description="Charge relay system" evidence="6">
    <location>
        <position position="346"/>
    </location>
</feature>
<dbReference type="InterPro" id="IPR010259">
    <property type="entry name" value="S8pro/Inhibitor_I9"/>
</dbReference>
<dbReference type="GO" id="GO:0004252">
    <property type="term" value="F:serine-type endopeptidase activity"/>
    <property type="evidence" value="ECO:0007669"/>
    <property type="project" value="UniProtKB-UniRule"/>
</dbReference>
<organism evidence="11 12">
    <name type="scientific">Schizothecium vesticola</name>
    <dbReference type="NCBI Taxonomy" id="314040"/>
    <lineage>
        <taxon>Eukaryota</taxon>
        <taxon>Fungi</taxon>
        <taxon>Dikarya</taxon>
        <taxon>Ascomycota</taxon>
        <taxon>Pezizomycotina</taxon>
        <taxon>Sordariomycetes</taxon>
        <taxon>Sordariomycetidae</taxon>
        <taxon>Sordariales</taxon>
        <taxon>Schizotheciaceae</taxon>
        <taxon>Schizothecium</taxon>
    </lineage>
</organism>
<evidence type="ECO:0000259" key="9">
    <source>
        <dbReference type="Pfam" id="PF00082"/>
    </source>
</evidence>
<dbReference type="InterPro" id="IPR015500">
    <property type="entry name" value="Peptidase_S8_subtilisin-rel"/>
</dbReference>
<feature type="chain" id="PRO_5041252490" evidence="8">
    <location>
        <begin position="20"/>
        <end position="387"/>
    </location>
</feature>
<comment type="similarity">
    <text evidence="1 6 7">Belongs to the peptidase S8 family.</text>
</comment>
<keyword evidence="3 8" id="KW-0732">Signal</keyword>
<sequence>MVGLPHLSTLLAGVVLVLAAPVVDKRDLVVPGKYIVTLKPGFSVAEATTHLNWVRSVHARRGVSSRDVTGIEKVYSLSDFHAYAGSFDASTLDEIRTNYQVAAIEPDMIWTLDSSLVTQSPSPWNLASLSHRTPNHTTYFYHPLAGANTFAYVIDSGIRTTHSEFAPARAVLGYNAIPGSSSTDHLSHGTHVAATIAGRTYGVAKLASVVAVKVFDRSLASTTSVVMDGYAWAVNNITATPGRAARSVVSLSLGGPVSAAFNGLVAKAYEAGVVTVVSAGNEGVEAAGRSPASAGEAITVGAVDGGNGRPGWSNFGGAVDLFAPGVGVVSAWATGDGDVMEMEGTSMAAPHAAGVWEGVKGLATKEVVKDGGQGSPNLLAFNGAGEI</sequence>
<evidence type="ECO:0000313" key="12">
    <source>
        <dbReference type="Proteomes" id="UP001172155"/>
    </source>
</evidence>
<dbReference type="PROSITE" id="PS51892">
    <property type="entry name" value="SUBTILASE"/>
    <property type="match status" value="1"/>
</dbReference>
<evidence type="ECO:0000259" key="10">
    <source>
        <dbReference type="Pfam" id="PF05922"/>
    </source>
</evidence>
<dbReference type="AlphaFoldDB" id="A0AA40BNZ5"/>
<evidence type="ECO:0000256" key="4">
    <source>
        <dbReference type="ARBA" id="ARBA00022801"/>
    </source>
</evidence>
<dbReference type="SUPFAM" id="SSF52743">
    <property type="entry name" value="Subtilisin-like"/>
    <property type="match status" value="1"/>
</dbReference>
<dbReference type="PROSITE" id="PS00136">
    <property type="entry name" value="SUBTILASE_ASP"/>
    <property type="match status" value="1"/>
</dbReference>
<dbReference type="InterPro" id="IPR037045">
    <property type="entry name" value="S8pro/Inhibitor_I9_sf"/>
</dbReference>
<proteinExistence type="inferred from homology"/>
<evidence type="ECO:0000256" key="2">
    <source>
        <dbReference type="ARBA" id="ARBA00022670"/>
    </source>
</evidence>
<feature type="active site" description="Charge relay system" evidence="6">
    <location>
        <position position="188"/>
    </location>
</feature>
<dbReference type="InterPro" id="IPR034193">
    <property type="entry name" value="PCSK9_ProteinaseK-like"/>
</dbReference>
<dbReference type="Gene3D" id="3.40.50.200">
    <property type="entry name" value="Peptidase S8/S53 domain"/>
    <property type="match status" value="1"/>
</dbReference>
<protein>
    <submittedName>
        <fullName evidence="11">Subtilisin-like proteinase Mp1</fullName>
    </submittedName>
</protein>
<gene>
    <name evidence="11" type="ORF">B0T18DRAFT_394178</name>
</gene>
<evidence type="ECO:0000256" key="1">
    <source>
        <dbReference type="ARBA" id="ARBA00011073"/>
    </source>
</evidence>
<dbReference type="InterPro" id="IPR050131">
    <property type="entry name" value="Peptidase_S8_subtilisin-like"/>
</dbReference>
<keyword evidence="4 6" id="KW-0378">Hydrolase</keyword>
<accession>A0AA40BNZ5</accession>
<dbReference type="Proteomes" id="UP001172155">
    <property type="component" value="Unassembled WGS sequence"/>
</dbReference>
<dbReference type="InterPro" id="IPR036852">
    <property type="entry name" value="Peptidase_S8/S53_dom_sf"/>
</dbReference>
<dbReference type="Gene3D" id="3.30.70.80">
    <property type="entry name" value="Peptidase S8 propeptide/proteinase inhibitor I9"/>
    <property type="match status" value="1"/>
</dbReference>
<evidence type="ECO:0000313" key="11">
    <source>
        <dbReference type="EMBL" id="KAK0737754.1"/>
    </source>
</evidence>
<dbReference type="PROSITE" id="PS00138">
    <property type="entry name" value="SUBTILASE_SER"/>
    <property type="match status" value="1"/>
</dbReference>
<dbReference type="CDD" id="cd04077">
    <property type="entry name" value="Peptidases_S8_PCSK9_ProteinaseK_like"/>
    <property type="match status" value="1"/>
</dbReference>
<dbReference type="EMBL" id="JAUKUD010000007">
    <property type="protein sequence ID" value="KAK0737754.1"/>
    <property type="molecule type" value="Genomic_DNA"/>
</dbReference>
<keyword evidence="5 6" id="KW-0720">Serine protease</keyword>
<comment type="caution">
    <text evidence="11">The sequence shown here is derived from an EMBL/GenBank/DDBJ whole genome shotgun (WGS) entry which is preliminary data.</text>
</comment>
<feature type="domain" description="Inhibitor I9" evidence="10">
    <location>
        <begin position="33"/>
        <end position="112"/>
    </location>
</feature>
<dbReference type="InterPro" id="IPR023827">
    <property type="entry name" value="Peptidase_S8_Asp-AS"/>
</dbReference>
<keyword evidence="12" id="KW-1185">Reference proteome</keyword>
<feature type="domain" description="Peptidase S8/S53" evidence="9">
    <location>
        <begin position="153"/>
        <end position="355"/>
    </location>
</feature>
<dbReference type="Pfam" id="PF05922">
    <property type="entry name" value="Inhibitor_I9"/>
    <property type="match status" value="1"/>
</dbReference>
<dbReference type="PANTHER" id="PTHR43806:SF58">
    <property type="entry name" value="ALKALINE PROTEASE 1-RELATED"/>
    <property type="match status" value="1"/>
</dbReference>